<feature type="compositionally biased region" description="Polar residues" evidence="4">
    <location>
        <begin position="607"/>
        <end position="618"/>
    </location>
</feature>
<dbReference type="PANTHER" id="PTHR47939:SF5">
    <property type="entry name" value="PENTACOTRIPEPTIDE-REPEAT REGION OF PRORP DOMAIN-CONTAINING PROTEIN"/>
    <property type="match status" value="1"/>
</dbReference>
<dbReference type="PANTHER" id="PTHR47939">
    <property type="entry name" value="MEMBRANE-ASSOCIATED SALT-INDUCIBLE PROTEIN-LIKE"/>
    <property type="match status" value="1"/>
</dbReference>
<keyword evidence="7" id="KW-1185">Reference proteome</keyword>
<name>A0A9Q1KZ49_9CARY</name>
<evidence type="ECO:0000313" key="6">
    <source>
        <dbReference type="EMBL" id="KAJ8451461.1"/>
    </source>
</evidence>
<dbReference type="EMBL" id="JAKOGI010000009">
    <property type="protein sequence ID" value="KAJ8451461.1"/>
    <property type="molecule type" value="Genomic_DNA"/>
</dbReference>
<reference evidence="6" key="1">
    <citation type="submission" date="2022-04" db="EMBL/GenBank/DDBJ databases">
        <title>Carnegiea gigantea Genome sequencing and assembly v2.</title>
        <authorList>
            <person name="Copetti D."/>
            <person name="Sanderson M.J."/>
            <person name="Burquez A."/>
            <person name="Wojciechowski M.F."/>
        </authorList>
    </citation>
    <scope>NUCLEOTIDE SEQUENCE</scope>
    <source>
        <strain evidence="6">SGP5-SGP5p</strain>
        <tissue evidence="6">Aerial part</tissue>
    </source>
</reference>
<dbReference type="InterPro" id="IPR033443">
    <property type="entry name" value="PROP1-like_PPR_dom"/>
</dbReference>
<dbReference type="PROSITE" id="PS51375">
    <property type="entry name" value="PPR"/>
    <property type="match status" value="7"/>
</dbReference>
<comment type="caution">
    <text evidence="6">The sequence shown here is derived from an EMBL/GenBank/DDBJ whole genome shotgun (WGS) entry which is preliminary data.</text>
</comment>
<sequence length="627" mass="71775">MCSPAILDFLCFMHESIETISVELSQDPDVFRLEPRLVSAEKMWKFRRGCSLLLNNSLVLGLSTNLNSSYFGRTQGTRSIVNISLNRITENLRYPFYYSCQIPVLYSTSLVYSTADTIVTKLTSPDVHDGPDASDCECIEHDDSSWDDDEIESKQPGVRNEKFNDDVAVILGSLRSIGSKGNLPEFEHSASEMPVISGADVTNKLNQCGVNVTSELVVEVLSRTRNDWEVAFTFFLWAGKHTGYAPMVREYHSMISILAKRRKFDTAWSLIDEMRQRGIVNPNTLLIMIRRYCAVHDIASAINTFHAFKRFNFHLGIEEFHKLLSALTRYKNVQDAEHLLFSNQNTYPFNTKSFNIILNGWCNVIGSPREANRFWRLMIDQGIKLDVVSYSSIISSCTKSNRLKEVLRLFEKMKEMNIDPDRKVYNAVIHALAKGGHAKEAFNLLRTMQDKGITPNAATYNSLIKPLCKARKRDEARSLFGEMLNQGLRPNIRTLHAFLHIQRTEEEVFRLLDKMKELGCHPNKDTYLLLIRKFCRWQQLDNVFKLWNEMAENGWNDDEASYITLIHGLFLNGNLEEAHKIYSEMKEKSLLPDAKTNELIQTWLSNKQMAESPTTSESGLLDTGRVS</sequence>
<dbReference type="InterPro" id="IPR002885">
    <property type="entry name" value="PPR_rpt"/>
</dbReference>
<dbReference type="InterPro" id="IPR011990">
    <property type="entry name" value="TPR-like_helical_dom_sf"/>
</dbReference>
<evidence type="ECO:0000256" key="2">
    <source>
        <dbReference type="ARBA" id="ARBA00022737"/>
    </source>
</evidence>
<feature type="domain" description="PROP1-like PPR" evidence="5">
    <location>
        <begin position="390"/>
        <end position="531"/>
    </location>
</feature>
<dbReference type="Pfam" id="PF13041">
    <property type="entry name" value="PPR_2"/>
    <property type="match status" value="1"/>
</dbReference>
<dbReference type="InterPro" id="IPR050667">
    <property type="entry name" value="PPR-containing_protein"/>
</dbReference>
<feature type="repeat" description="PPR" evidence="3">
    <location>
        <begin position="350"/>
        <end position="385"/>
    </location>
</feature>
<feature type="repeat" description="PPR" evidence="3">
    <location>
        <begin position="558"/>
        <end position="592"/>
    </location>
</feature>
<accession>A0A9Q1KZ49</accession>
<evidence type="ECO:0000313" key="7">
    <source>
        <dbReference type="Proteomes" id="UP001153076"/>
    </source>
</evidence>
<gene>
    <name evidence="6" type="ORF">Cgig2_017852</name>
</gene>
<dbReference type="Pfam" id="PF17177">
    <property type="entry name" value="PPR_long"/>
    <property type="match status" value="1"/>
</dbReference>
<dbReference type="Pfam" id="PF01535">
    <property type="entry name" value="PPR"/>
    <property type="match status" value="1"/>
</dbReference>
<feature type="repeat" description="PPR" evidence="3">
    <location>
        <begin position="247"/>
        <end position="281"/>
    </location>
</feature>
<dbReference type="OrthoDB" id="185373at2759"/>
<evidence type="ECO:0000259" key="5">
    <source>
        <dbReference type="Pfam" id="PF17177"/>
    </source>
</evidence>
<organism evidence="6 7">
    <name type="scientific">Carnegiea gigantea</name>
    <dbReference type="NCBI Taxonomy" id="171969"/>
    <lineage>
        <taxon>Eukaryota</taxon>
        <taxon>Viridiplantae</taxon>
        <taxon>Streptophyta</taxon>
        <taxon>Embryophyta</taxon>
        <taxon>Tracheophyta</taxon>
        <taxon>Spermatophyta</taxon>
        <taxon>Magnoliopsida</taxon>
        <taxon>eudicotyledons</taxon>
        <taxon>Gunneridae</taxon>
        <taxon>Pentapetalae</taxon>
        <taxon>Caryophyllales</taxon>
        <taxon>Cactineae</taxon>
        <taxon>Cactaceae</taxon>
        <taxon>Cactoideae</taxon>
        <taxon>Echinocereeae</taxon>
        <taxon>Carnegiea</taxon>
    </lineage>
</organism>
<feature type="repeat" description="PPR" evidence="3">
    <location>
        <begin position="456"/>
        <end position="490"/>
    </location>
</feature>
<dbReference type="Proteomes" id="UP001153076">
    <property type="component" value="Unassembled WGS sequence"/>
</dbReference>
<keyword evidence="2" id="KW-0677">Repeat</keyword>
<evidence type="ECO:0000256" key="3">
    <source>
        <dbReference type="PROSITE-ProRule" id="PRU00708"/>
    </source>
</evidence>
<dbReference type="SUPFAM" id="SSF48452">
    <property type="entry name" value="TPR-like"/>
    <property type="match status" value="1"/>
</dbReference>
<dbReference type="NCBIfam" id="TIGR00756">
    <property type="entry name" value="PPR"/>
    <property type="match status" value="6"/>
</dbReference>
<evidence type="ECO:0000256" key="1">
    <source>
        <dbReference type="ARBA" id="ARBA00007626"/>
    </source>
</evidence>
<dbReference type="AlphaFoldDB" id="A0A9Q1KZ49"/>
<comment type="similarity">
    <text evidence="1">Belongs to the PPR family. P subfamily.</text>
</comment>
<feature type="repeat" description="PPR" evidence="3">
    <location>
        <begin position="523"/>
        <end position="557"/>
    </location>
</feature>
<proteinExistence type="inferred from homology"/>
<feature type="repeat" description="PPR" evidence="3">
    <location>
        <begin position="386"/>
        <end position="420"/>
    </location>
</feature>
<feature type="region of interest" description="Disordered" evidence="4">
    <location>
        <begin position="607"/>
        <end position="627"/>
    </location>
</feature>
<evidence type="ECO:0000256" key="4">
    <source>
        <dbReference type="SAM" id="MobiDB-lite"/>
    </source>
</evidence>
<feature type="repeat" description="PPR" evidence="3">
    <location>
        <begin position="421"/>
        <end position="455"/>
    </location>
</feature>
<protein>
    <recommendedName>
        <fullName evidence="5">PROP1-like PPR domain-containing protein</fullName>
    </recommendedName>
</protein>
<dbReference type="Gene3D" id="1.25.40.10">
    <property type="entry name" value="Tetratricopeptide repeat domain"/>
    <property type="match status" value="4"/>
</dbReference>